<evidence type="ECO:0000313" key="3">
    <source>
        <dbReference type="Proteomes" id="UP000176915"/>
    </source>
</evidence>
<dbReference type="InterPro" id="IPR016195">
    <property type="entry name" value="Pol/histidinol_Pase-like"/>
</dbReference>
<dbReference type="InterPro" id="IPR004013">
    <property type="entry name" value="PHP_dom"/>
</dbReference>
<gene>
    <name evidence="2" type="ORF">A3H09_03150</name>
</gene>
<dbReference type="Pfam" id="PF02811">
    <property type="entry name" value="PHP"/>
    <property type="match status" value="1"/>
</dbReference>
<protein>
    <recommendedName>
        <fullName evidence="1">PHP domain-containing protein</fullName>
    </recommendedName>
</protein>
<proteinExistence type="predicted"/>
<comment type="caution">
    <text evidence="2">The sequence shown here is derived from an EMBL/GenBank/DDBJ whole genome shotgun (WGS) entry which is preliminary data.</text>
</comment>
<feature type="domain" description="PHP" evidence="1">
    <location>
        <begin position="48"/>
        <end position="136"/>
    </location>
</feature>
<dbReference type="Proteomes" id="UP000176915">
    <property type="component" value="Unassembled WGS sequence"/>
</dbReference>
<dbReference type="GO" id="GO:0003824">
    <property type="term" value="F:catalytic activity"/>
    <property type="evidence" value="ECO:0007669"/>
    <property type="project" value="InterPro"/>
</dbReference>
<dbReference type="AlphaFoldDB" id="A0A1F5SZJ3"/>
<dbReference type="EMBL" id="MFFY01000005">
    <property type="protein sequence ID" value="OGF32089.1"/>
    <property type="molecule type" value="Genomic_DNA"/>
</dbReference>
<organism evidence="2 3">
    <name type="scientific">Candidatus Falkowbacteria bacterium RIFCSPLOWO2_12_FULL_45_13</name>
    <dbReference type="NCBI Taxonomy" id="1797991"/>
    <lineage>
        <taxon>Bacteria</taxon>
        <taxon>Candidatus Falkowiibacteriota</taxon>
    </lineage>
</organism>
<name>A0A1F5SZJ3_9BACT</name>
<evidence type="ECO:0000313" key="2">
    <source>
        <dbReference type="EMBL" id="OGF32089.1"/>
    </source>
</evidence>
<dbReference type="Pfam" id="PF13263">
    <property type="entry name" value="PHP_C"/>
    <property type="match status" value="1"/>
</dbReference>
<dbReference type="SUPFAM" id="SSF89550">
    <property type="entry name" value="PHP domain-like"/>
    <property type="match status" value="1"/>
</dbReference>
<evidence type="ECO:0000259" key="1">
    <source>
        <dbReference type="Pfam" id="PF02811"/>
    </source>
</evidence>
<sequence length="276" mass="32567">MTSWQIRRFRSKFKKINAKAYFAKGLMMIKTSLHIHTFEDKVEGYIIKYNVYELIDWAEQLGFKVLGLTCHKKIIYKNEYVDYAASKGILLLFGVELAMRKKIKRNDLILLNIDPREAVTIEKINSFEKLAEYKKQHREIFVLAPHPLATRIFSMGKKKLVKNIELFDAVEHCWCYSRRLLNSNKKTVKITEKFNKPFMATSDAHSLRYFNTDYILVDSEKLDPASIFAAIKSGSFTNVTKPKKIYQLLWCVANIQLKKYILYIFKFRQIKKNRHS</sequence>
<reference evidence="2 3" key="1">
    <citation type="journal article" date="2016" name="Nat. Commun.">
        <title>Thousands of microbial genomes shed light on interconnected biogeochemical processes in an aquifer system.</title>
        <authorList>
            <person name="Anantharaman K."/>
            <person name="Brown C.T."/>
            <person name="Hug L.A."/>
            <person name="Sharon I."/>
            <person name="Castelle C.J."/>
            <person name="Probst A.J."/>
            <person name="Thomas B.C."/>
            <person name="Singh A."/>
            <person name="Wilkins M.J."/>
            <person name="Karaoz U."/>
            <person name="Brodie E.L."/>
            <person name="Williams K.H."/>
            <person name="Hubbard S.S."/>
            <person name="Banfield J.F."/>
        </authorList>
    </citation>
    <scope>NUCLEOTIDE SEQUENCE [LARGE SCALE GENOMIC DNA]</scope>
</reference>
<accession>A0A1F5SZJ3</accession>
<dbReference type="Gene3D" id="3.20.20.140">
    <property type="entry name" value="Metal-dependent hydrolases"/>
    <property type="match status" value="1"/>
</dbReference>